<accession>N9ZE05</accession>
<gene>
    <name evidence="1" type="ORF">HMPREF1097_02678</name>
</gene>
<dbReference type="RefSeq" id="WP_002572388.1">
    <property type="nucleotide sequence ID" value="NZ_KB851154.1"/>
</dbReference>
<dbReference type="Proteomes" id="UP000013041">
    <property type="component" value="Unassembled WGS sequence"/>
</dbReference>
<dbReference type="AlphaFoldDB" id="N9ZE05"/>
<dbReference type="EMBL" id="AGYG01000019">
    <property type="protein sequence ID" value="ENZ38096.1"/>
    <property type="molecule type" value="Genomic_DNA"/>
</dbReference>
<name>N9ZE05_9FIRM</name>
<comment type="caution">
    <text evidence="1">The sequence shown here is derived from an EMBL/GenBank/DDBJ whole genome shotgun (WGS) entry which is preliminary data.</text>
</comment>
<protein>
    <submittedName>
        <fullName evidence="1">Uncharacterized protein</fullName>
    </submittedName>
</protein>
<dbReference type="PATRIC" id="fig|997897.5.peg.2841"/>
<sequence length="54" mass="6012">MNGTKVIYGYKDLDHAIMCTVKDLIFKGMDILIVAECAGGTITAPVEMFQWMEV</sequence>
<proteinExistence type="predicted"/>
<evidence type="ECO:0000313" key="1">
    <source>
        <dbReference type="EMBL" id="ENZ38096.1"/>
    </source>
</evidence>
<organism evidence="1 2">
    <name type="scientific">Enterocloster bolteae 90B8</name>
    <dbReference type="NCBI Taxonomy" id="997897"/>
    <lineage>
        <taxon>Bacteria</taxon>
        <taxon>Bacillati</taxon>
        <taxon>Bacillota</taxon>
        <taxon>Clostridia</taxon>
        <taxon>Lachnospirales</taxon>
        <taxon>Lachnospiraceae</taxon>
        <taxon>Enterocloster</taxon>
    </lineage>
</organism>
<evidence type="ECO:0000313" key="2">
    <source>
        <dbReference type="Proteomes" id="UP000013041"/>
    </source>
</evidence>
<reference evidence="1 2" key="1">
    <citation type="submission" date="2013-01" db="EMBL/GenBank/DDBJ databases">
        <title>The Genome Sequence of Clostridium bolteae 90B8.</title>
        <authorList>
            <consortium name="The Broad Institute Genome Sequencing Platform"/>
            <person name="Earl A."/>
            <person name="Ward D."/>
            <person name="Feldgarden M."/>
            <person name="Gevers D."/>
            <person name="Courvalin P."/>
            <person name="Lambert T."/>
            <person name="Walker B."/>
            <person name="Young S.K."/>
            <person name="Zeng Q."/>
            <person name="Gargeya S."/>
            <person name="Fitzgerald M."/>
            <person name="Haas B."/>
            <person name="Abouelleil A."/>
            <person name="Alvarado L."/>
            <person name="Arachchi H.M."/>
            <person name="Berlin A.M."/>
            <person name="Chapman S.B."/>
            <person name="Dewar J."/>
            <person name="Goldberg J."/>
            <person name="Griggs A."/>
            <person name="Gujja S."/>
            <person name="Hansen M."/>
            <person name="Howarth C."/>
            <person name="Imamovic A."/>
            <person name="Larimer J."/>
            <person name="McCowan C."/>
            <person name="Murphy C."/>
            <person name="Neiman D."/>
            <person name="Pearson M."/>
            <person name="Priest M."/>
            <person name="Roberts A."/>
            <person name="Saif S."/>
            <person name="Shea T."/>
            <person name="Sisk P."/>
            <person name="Sykes S."/>
            <person name="Wortman J."/>
            <person name="Nusbaum C."/>
            <person name="Birren B."/>
        </authorList>
    </citation>
    <scope>NUCLEOTIDE SEQUENCE [LARGE SCALE GENOMIC DNA]</scope>
    <source>
        <strain evidence="1 2">90B8</strain>
    </source>
</reference>
<dbReference type="HOGENOM" id="CLU_3041942_0_0_9"/>